<gene>
    <name evidence="3" type="ORF">H6P81_018156</name>
</gene>
<name>A0AAV7E4H2_ARIFI</name>
<sequence>MSLEKISHHEDILFEVLARLPKKTQTRFRATSKKWESLIKAAVSSKTAAKSLYSGFVWSRYYGEENQKQQEFYRLTDTKGGFALQHSRSFLFSSMSTATDVGSCNGVLFYGHGVYGRKNYTYSLYNPFTKQISILPPHYDFKMSHYEYPTGLGLVFDPNCTHNHYKFVVVYWCNYDHLHKSPSHGLTVSIFSSKTGRWETKQAKLDTATYQYLETSVHDWGASALHFKGNLYWALPLPACMVVFCMETGTFEAFELPHPSEDEMMMGVLWESEGKIFYCQICFGDGFCIWVFDEDRGNEDDDLPWRRTYYIDSDTMFSMLEGVCEEESRKKGAFFYRVTSFNEHLQIAHLETTEGLVRFDVAEKRMTLIGSSTCLKEVGITYGGVVLPEYPAPVMPSSSSSKKRKFRYHYW</sequence>
<dbReference type="PANTHER" id="PTHR31672">
    <property type="entry name" value="BNACNNG10540D PROTEIN"/>
    <property type="match status" value="1"/>
</dbReference>
<evidence type="ECO:0000313" key="3">
    <source>
        <dbReference type="EMBL" id="KAG9442302.1"/>
    </source>
</evidence>
<dbReference type="EMBL" id="JAINDJ010000007">
    <property type="protein sequence ID" value="KAG9442302.1"/>
    <property type="molecule type" value="Genomic_DNA"/>
</dbReference>
<dbReference type="AlphaFoldDB" id="A0AAV7E4H2"/>
<dbReference type="Proteomes" id="UP000825729">
    <property type="component" value="Unassembled WGS sequence"/>
</dbReference>
<dbReference type="Pfam" id="PF00646">
    <property type="entry name" value="F-box"/>
    <property type="match status" value="1"/>
</dbReference>
<organism evidence="3 4">
    <name type="scientific">Aristolochia fimbriata</name>
    <name type="common">White veined hardy Dutchman's pipe vine</name>
    <dbReference type="NCBI Taxonomy" id="158543"/>
    <lineage>
        <taxon>Eukaryota</taxon>
        <taxon>Viridiplantae</taxon>
        <taxon>Streptophyta</taxon>
        <taxon>Embryophyta</taxon>
        <taxon>Tracheophyta</taxon>
        <taxon>Spermatophyta</taxon>
        <taxon>Magnoliopsida</taxon>
        <taxon>Magnoliidae</taxon>
        <taxon>Piperales</taxon>
        <taxon>Aristolochiaceae</taxon>
        <taxon>Aristolochia</taxon>
    </lineage>
</organism>
<dbReference type="Pfam" id="PF07734">
    <property type="entry name" value="FBA_1"/>
    <property type="match status" value="1"/>
</dbReference>
<evidence type="ECO:0000259" key="2">
    <source>
        <dbReference type="Pfam" id="PF07734"/>
    </source>
</evidence>
<dbReference type="InterPro" id="IPR006527">
    <property type="entry name" value="F-box-assoc_dom_typ1"/>
</dbReference>
<protein>
    <recommendedName>
        <fullName evidence="5">F-box domain-containing protein</fullName>
    </recommendedName>
</protein>
<evidence type="ECO:0008006" key="5">
    <source>
        <dbReference type="Google" id="ProtNLM"/>
    </source>
</evidence>
<reference evidence="3 4" key="1">
    <citation type="submission" date="2021-07" db="EMBL/GenBank/DDBJ databases">
        <title>The Aristolochia fimbriata genome: insights into angiosperm evolution, floral development and chemical biosynthesis.</title>
        <authorList>
            <person name="Jiao Y."/>
        </authorList>
    </citation>
    <scope>NUCLEOTIDE SEQUENCE [LARGE SCALE GENOMIC DNA]</scope>
    <source>
        <strain evidence="3">IBCAS-2021</strain>
        <tissue evidence="3">Leaf</tissue>
    </source>
</reference>
<keyword evidence="4" id="KW-1185">Reference proteome</keyword>
<feature type="domain" description="F-box" evidence="1">
    <location>
        <begin position="10"/>
        <end position="40"/>
    </location>
</feature>
<comment type="caution">
    <text evidence="3">The sequence shown here is derived from an EMBL/GenBank/DDBJ whole genome shotgun (WGS) entry which is preliminary data.</text>
</comment>
<dbReference type="PANTHER" id="PTHR31672:SF9">
    <property type="entry name" value="F-BOX DOMAIN-CONTAINING PROTEIN"/>
    <property type="match status" value="1"/>
</dbReference>
<feature type="domain" description="F-box associated beta-propeller type 1" evidence="2">
    <location>
        <begin position="97"/>
        <end position="310"/>
    </location>
</feature>
<proteinExistence type="predicted"/>
<accession>A0AAV7E4H2</accession>
<dbReference type="InterPro" id="IPR050796">
    <property type="entry name" value="SCF_F-box_component"/>
</dbReference>
<dbReference type="InterPro" id="IPR001810">
    <property type="entry name" value="F-box_dom"/>
</dbReference>
<evidence type="ECO:0000259" key="1">
    <source>
        <dbReference type="Pfam" id="PF00646"/>
    </source>
</evidence>
<evidence type="ECO:0000313" key="4">
    <source>
        <dbReference type="Proteomes" id="UP000825729"/>
    </source>
</evidence>